<proteinExistence type="inferred from homology"/>
<dbReference type="PANTHER" id="PTHR21470:SF2">
    <property type="entry name" value="RAB6-INTERACTING GOLGIN"/>
    <property type="match status" value="1"/>
</dbReference>
<comment type="similarity">
    <text evidence="3">Belongs to the GORAB family.</text>
</comment>
<feature type="compositionally biased region" description="Basic and acidic residues" evidence="9">
    <location>
        <begin position="382"/>
        <end position="394"/>
    </location>
</feature>
<feature type="region of interest" description="Disordered" evidence="9">
    <location>
        <begin position="379"/>
        <end position="410"/>
    </location>
</feature>
<dbReference type="Proteomes" id="UP000828390">
    <property type="component" value="Unassembled WGS sequence"/>
</dbReference>
<gene>
    <name evidence="10" type="ORF">DPMN_150049</name>
</gene>
<evidence type="ECO:0000313" key="11">
    <source>
        <dbReference type="Proteomes" id="UP000828390"/>
    </source>
</evidence>
<sequence>MSINLCASTQFNSYLKVALNAASNKTKASNKAATGHSEAKQTQVVAKPADTSQGPTAENNSSLTPAMPVEVVDIGETEGMSRGMLSLDKFQAQQKQIEEANKQKKALLSKTITERFQKAQKETGKLQHIQKELSKLDHLLTADVQVIRGKIEETSRDFMDAQKRFERAEQEYVAAKIDLHSKQEMKEQLTEHLYTIIHQNEVRKAKKLAELMKTLDMEAEETDVSLPELPPFASFQPTDILLSPSTSKQHLMWKSDKKSANNFGANSTVNNSGDASNLANSDNQNNCSTSDKNQTVNIETESSMEQDKTDRTERQVDISHGEVKTDVPSEGSPHSNNETPVFVKNDEKLLATAGTSSEQNSPTSLLAYVSVDNKQQVCNISKPDKDSVVVKQRDGNGPSSEHIGSRQVKSDIKSKWDFEGSLL</sequence>
<evidence type="ECO:0000256" key="1">
    <source>
        <dbReference type="ARBA" id="ARBA00004496"/>
    </source>
</evidence>
<dbReference type="AlphaFoldDB" id="A0A9D4FGZ2"/>
<accession>A0A9D4FGZ2</accession>
<evidence type="ECO:0000256" key="8">
    <source>
        <dbReference type="SAM" id="Coils"/>
    </source>
</evidence>
<name>A0A9D4FGZ2_DREPO</name>
<dbReference type="Pfam" id="PF04949">
    <property type="entry name" value="Transcrip_act"/>
    <property type="match status" value="1"/>
</dbReference>
<dbReference type="EMBL" id="JAIWYP010000007">
    <property type="protein sequence ID" value="KAH3796481.1"/>
    <property type="molecule type" value="Genomic_DNA"/>
</dbReference>
<keyword evidence="5" id="KW-0963">Cytoplasm</keyword>
<dbReference type="PANTHER" id="PTHR21470">
    <property type="entry name" value="RAB6-INTERACTING PROTEIN GORAB"/>
    <property type="match status" value="1"/>
</dbReference>
<protein>
    <recommendedName>
        <fullName evidence="4">RAB6-interacting golgin</fullName>
    </recommendedName>
</protein>
<keyword evidence="7 8" id="KW-0175">Coiled coil</keyword>
<dbReference type="InterPro" id="IPR007033">
    <property type="entry name" value="GORAB"/>
</dbReference>
<evidence type="ECO:0000256" key="6">
    <source>
        <dbReference type="ARBA" id="ARBA00023034"/>
    </source>
</evidence>
<feature type="region of interest" description="Disordered" evidence="9">
    <location>
        <begin position="29"/>
        <end position="63"/>
    </location>
</feature>
<reference evidence="10" key="1">
    <citation type="journal article" date="2019" name="bioRxiv">
        <title>The Genome of the Zebra Mussel, Dreissena polymorpha: A Resource for Invasive Species Research.</title>
        <authorList>
            <person name="McCartney M.A."/>
            <person name="Auch B."/>
            <person name="Kono T."/>
            <person name="Mallez S."/>
            <person name="Zhang Y."/>
            <person name="Obille A."/>
            <person name="Becker A."/>
            <person name="Abrahante J.E."/>
            <person name="Garbe J."/>
            <person name="Badalamenti J.P."/>
            <person name="Herman A."/>
            <person name="Mangelson H."/>
            <person name="Liachko I."/>
            <person name="Sullivan S."/>
            <person name="Sone E.D."/>
            <person name="Koren S."/>
            <person name="Silverstein K.A.T."/>
            <person name="Beckman K.B."/>
            <person name="Gohl D.M."/>
        </authorList>
    </citation>
    <scope>NUCLEOTIDE SEQUENCE</scope>
    <source>
        <strain evidence="10">Duluth1</strain>
        <tissue evidence="10">Whole animal</tissue>
    </source>
</reference>
<dbReference type="GO" id="GO:1905515">
    <property type="term" value="P:non-motile cilium assembly"/>
    <property type="evidence" value="ECO:0007669"/>
    <property type="project" value="TreeGrafter"/>
</dbReference>
<feature type="region of interest" description="Disordered" evidence="9">
    <location>
        <begin position="263"/>
        <end position="340"/>
    </location>
</feature>
<keyword evidence="11" id="KW-1185">Reference proteome</keyword>
<feature type="coiled-coil region" evidence="8">
    <location>
        <begin position="151"/>
        <end position="178"/>
    </location>
</feature>
<keyword evidence="6" id="KW-0333">Golgi apparatus</keyword>
<evidence type="ECO:0000313" key="10">
    <source>
        <dbReference type="EMBL" id="KAH3796481.1"/>
    </source>
</evidence>
<organism evidence="10 11">
    <name type="scientific">Dreissena polymorpha</name>
    <name type="common">Zebra mussel</name>
    <name type="synonym">Mytilus polymorpha</name>
    <dbReference type="NCBI Taxonomy" id="45954"/>
    <lineage>
        <taxon>Eukaryota</taxon>
        <taxon>Metazoa</taxon>
        <taxon>Spiralia</taxon>
        <taxon>Lophotrochozoa</taxon>
        <taxon>Mollusca</taxon>
        <taxon>Bivalvia</taxon>
        <taxon>Autobranchia</taxon>
        <taxon>Heteroconchia</taxon>
        <taxon>Euheterodonta</taxon>
        <taxon>Imparidentia</taxon>
        <taxon>Neoheterodontei</taxon>
        <taxon>Myida</taxon>
        <taxon>Dreissenoidea</taxon>
        <taxon>Dreissenidae</taxon>
        <taxon>Dreissena</taxon>
    </lineage>
</organism>
<dbReference type="GO" id="GO:0005794">
    <property type="term" value="C:Golgi apparatus"/>
    <property type="evidence" value="ECO:0007669"/>
    <property type="project" value="UniProtKB-SubCell"/>
</dbReference>
<evidence type="ECO:0000256" key="9">
    <source>
        <dbReference type="SAM" id="MobiDB-lite"/>
    </source>
</evidence>
<evidence type="ECO:0000256" key="3">
    <source>
        <dbReference type="ARBA" id="ARBA00005599"/>
    </source>
</evidence>
<feature type="compositionally biased region" description="Polar residues" evidence="9">
    <location>
        <begin position="40"/>
        <end position="63"/>
    </location>
</feature>
<comment type="subcellular location">
    <subcellularLocation>
        <location evidence="1">Cytoplasm</location>
    </subcellularLocation>
    <subcellularLocation>
        <location evidence="2">Golgi apparatus</location>
    </subcellularLocation>
</comment>
<evidence type="ECO:0000256" key="5">
    <source>
        <dbReference type="ARBA" id="ARBA00022490"/>
    </source>
</evidence>
<evidence type="ECO:0000256" key="4">
    <source>
        <dbReference type="ARBA" id="ARBA00014130"/>
    </source>
</evidence>
<evidence type="ECO:0000256" key="7">
    <source>
        <dbReference type="ARBA" id="ARBA00023054"/>
    </source>
</evidence>
<reference evidence="10" key="2">
    <citation type="submission" date="2020-11" db="EMBL/GenBank/DDBJ databases">
        <authorList>
            <person name="McCartney M.A."/>
            <person name="Auch B."/>
            <person name="Kono T."/>
            <person name="Mallez S."/>
            <person name="Becker A."/>
            <person name="Gohl D.M."/>
            <person name="Silverstein K.A.T."/>
            <person name="Koren S."/>
            <person name="Bechman K.B."/>
            <person name="Herman A."/>
            <person name="Abrahante J.E."/>
            <person name="Garbe J."/>
        </authorList>
    </citation>
    <scope>NUCLEOTIDE SEQUENCE</scope>
    <source>
        <strain evidence="10">Duluth1</strain>
        <tissue evidence="10">Whole animal</tissue>
    </source>
</reference>
<feature type="compositionally biased region" description="Basic and acidic residues" evidence="9">
    <location>
        <begin position="305"/>
        <end position="327"/>
    </location>
</feature>
<evidence type="ECO:0000256" key="2">
    <source>
        <dbReference type="ARBA" id="ARBA00004555"/>
    </source>
</evidence>
<comment type="caution">
    <text evidence="10">The sequence shown here is derived from an EMBL/GenBank/DDBJ whole genome shotgun (WGS) entry which is preliminary data.</text>
</comment>
<feature type="compositionally biased region" description="Polar residues" evidence="9">
    <location>
        <begin position="263"/>
        <end position="303"/>
    </location>
</feature>